<dbReference type="AlphaFoldDB" id="A0A8T0L045"/>
<evidence type="ECO:0000313" key="1">
    <source>
        <dbReference type="EMBL" id="KAG2404488.1"/>
    </source>
</evidence>
<sequence length="158" mass="17837">MVTRWVERNECFVLKQRMVPFTVDDVCMGLGLCVGGLDVNFDDNFGVVVCQQFCSKSFRVKDVIRKTSMMIRERDIKDSLGLSGNVAVLQEEDRGNPIIRATLHLDEGPIPEDGGHELGMSWEEVVMKKIEDKQRKMVEMNKELRTLAAMVGAGKDKT</sequence>
<reference evidence="1 2" key="1">
    <citation type="submission" date="2020-05" db="EMBL/GenBank/DDBJ databases">
        <title>Vigna angularis (adzuki bean) Var. LongXiaoDou No. 4 denovo assembly.</title>
        <authorList>
            <person name="Xiang H."/>
        </authorList>
    </citation>
    <scope>NUCLEOTIDE SEQUENCE [LARGE SCALE GENOMIC DNA]</scope>
    <source>
        <tissue evidence="1">Leaf</tissue>
    </source>
</reference>
<accession>A0A8T0L045</accession>
<comment type="caution">
    <text evidence="1">The sequence shown here is derived from an EMBL/GenBank/DDBJ whole genome shotgun (WGS) entry which is preliminary data.</text>
</comment>
<protein>
    <submittedName>
        <fullName evidence="1">Uncharacterized protein</fullName>
    </submittedName>
</protein>
<evidence type="ECO:0000313" key="2">
    <source>
        <dbReference type="Proteomes" id="UP000743370"/>
    </source>
</evidence>
<dbReference type="Proteomes" id="UP000743370">
    <property type="component" value="Unassembled WGS sequence"/>
</dbReference>
<organism evidence="1 2">
    <name type="scientific">Phaseolus angularis</name>
    <name type="common">Azuki bean</name>
    <name type="synonym">Vigna angularis</name>
    <dbReference type="NCBI Taxonomy" id="3914"/>
    <lineage>
        <taxon>Eukaryota</taxon>
        <taxon>Viridiplantae</taxon>
        <taxon>Streptophyta</taxon>
        <taxon>Embryophyta</taxon>
        <taxon>Tracheophyta</taxon>
        <taxon>Spermatophyta</taxon>
        <taxon>Magnoliopsida</taxon>
        <taxon>eudicotyledons</taxon>
        <taxon>Gunneridae</taxon>
        <taxon>Pentapetalae</taxon>
        <taxon>rosids</taxon>
        <taxon>fabids</taxon>
        <taxon>Fabales</taxon>
        <taxon>Fabaceae</taxon>
        <taxon>Papilionoideae</taxon>
        <taxon>50 kb inversion clade</taxon>
        <taxon>NPAAA clade</taxon>
        <taxon>indigoferoid/millettioid clade</taxon>
        <taxon>Phaseoleae</taxon>
        <taxon>Vigna</taxon>
    </lineage>
</organism>
<name>A0A8T0L045_PHAAN</name>
<dbReference type="EMBL" id="JABFOF010000002">
    <property type="protein sequence ID" value="KAG2404488.1"/>
    <property type="molecule type" value="Genomic_DNA"/>
</dbReference>
<gene>
    <name evidence="1" type="ORF">HKW66_Vig0114100</name>
</gene>
<proteinExistence type="predicted"/>